<dbReference type="PROSITE" id="PS50949">
    <property type="entry name" value="HTH_GNTR"/>
    <property type="match status" value="1"/>
</dbReference>
<keyword evidence="1" id="KW-0805">Transcription regulation</keyword>
<dbReference type="InterPro" id="IPR000524">
    <property type="entry name" value="Tscrpt_reg_HTH_GntR"/>
</dbReference>
<dbReference type="InterPro" id="IPR050679">
    <property type="entry name" value="Bact_HTH_transcr_reg"/>
</dbReference>
<evidence type="ECO:0000313" key="5">
    <source>
        <dbReference type="EMBL" id="QKG83820.1"/>
    </source>
</evidence>
<dbReference type="SUPFAM" id="SSF46785">
    <property type="entry name" value="Winged helix' DNA-binding domain"/>
    <property type="match status" value="1"/>
</dbReference>
<dbReference type="SMART" id="SM00345">
    <property type="entry name" value="HTH_GNTR"/>
    <property type="match status" value="1"/>
</dbReference>
<sequence length="247" mass="28632">MKPFQRKNDGVLYKQVYEWIREHIEDRTWTPGTQLPPEPVLSKDLGISRQTLRQALQLLINEGLLYRQQGKGTFVQNTRSQYELTVLTSFTEQMRARGKQPSSKVLDIQPNLPPDPVLQQQLGLSSHSRLLKIVRLRLADDRPMSLETVYIEENTCPDLHKHDLTDQSLYDLVENHYRLPIRSGNISLDATKATSKEAQLLQVEPSSSLLYMVCINYNDNSRPLFVTYAKYPKERYIFTVSMPRRQG</sequence>
<keyword evidence="2" id="KW-0238">DNA-binding</keyword>
<dbReference type="FunFam" id="1.10.10.10:FF:000079">
    <property type="entry name" value="GntR family transcriptional regulator"/>
    <property type="match status" value="1"/>
</dbReference>
<dbReference type="KEGG" id="kpul:GXN76_04565"/>
<dbReference type="RefSeq" id="WP_173220918.1">
    <property type="nucleotide sequence ID" value="NZ_CP048104.1"/>
</dbReference>
<dbReference type="Gene3D" id="3.40.1410.10">
    <property type="entry name" value="Chorismate lyase-like"/>
    <property type="match status" value="1"/>
</dbReference>
<dbReference type="EMBL" id="CP048104">
    <property type="protein sequence ID" value="QKG83820.1"/>
    <property type="molecule type" value="Genomic_DNA"/>
</dbReference>
<keyword evidence="6" id="KW-1185">Reference proteome</keyword>
<dbReference type="InterPro" id="IPR036388">
    <property type="entry name" value="WH-like_DNA-bd_sf"/>
</dbReference>
<evidence type="ECO:0000259" key="4">
    <source>
        <dbReference type="PROSITE" id="PS50949"/>
    </source>
</evidence>
<feature type="domain" description="HTH gntR-type" evidence="4">
    <location>
        <begin position="10"/>
        <end position="78"/>
    </location>
</feature>
<name>A0A7D3XZR1_9BACL</name>
<organism evidence="5 6">
    <name type="scientific">Kroppenstedtia pulmonis</name>
    <dbReference type="NCBI Taxonomy" id="1380685"/>
    <lineage>
        <taxon>Bacteria</taxon>
        <taxon>Bacillati</taxon>
        <taxon>Bacillota</taxon>
        <taxon>Bacilli</taxon>
        <taxon>Bacillales</taxon>
        <taxon>Thermoactinomycetaceae</taxon>
        <taxon>Kroppenstedtia</taxon>
    </lineage>
</organism>
<dbReference type="SMART" id="SM00866">
    <property type="entry name" value="UTRA"/>
    <property type="match status" value="1"/>
</dbReference>
<dbReference type="GO" id="GO:0003677">
    <property type="term" value="F:DNA binding"/>
    <property type="evidence" value="ECO:0007669"/>
    <property type="project" value="UniProtKB-KW"/>
</dbReference>
<accession>A0A7D3XZR1</accession>
<dbReference type="CDD" id="cd07377">
    <property type="entry name" value="WHTH_GntR"/>
    <property type="match status" value="1"/>
</dbReference>
<dbReference type="SUPFAM" id="SSF64288">
    <property type="entry name" value="Chorismate lyase-like"/>
    <property type="match status" value="1"/>
</dbReference>
<protein>
    <submittedName>
        <fullName evidence="5">GntR family transcriptional regulator</fullName>
    </submittedName>
</protein>
<dbReference type="Pfam" id="PF07702">
    <property type="entry name" value="UTRA"/>
    <property type="match status" value="1"/>
</dbReference>
<keyword evidence="3" id="KW-0804">Transcription</keyword>
<evidence type="ECO:0000256" key="1">
    <source>
        <dbReference type="ARBA" id="ARBA00023015"/>
    </source>
</evidence>
<dbReference type="InterPro" id="IPR036390">
    <property type="entry name" value="WH_DNA-bd_sf"/>
</dbReference>
<gene>
    <name evidence="5" type="ORF">GXN76_04565</name>
</gene>
<dbReference type="Pfam" id="PF00392">
    <property type="entry name" value="GntR"/>
    <property type="match status" value="1"/>
</dbReference>
<evidence type="ECO:0000256" key="3">
    <source>
        <dbReference type="ARBA" id="ARBA00023163"/>
    </source>
</evidence>
<evidence type="ECO:0000313" key="6">
    <source>
        <dbReference type="Proteomes" id="UP000503088"/>
    </source>
</evidence>
<dbReference type="GO" id="GO:0003700">
    <property type="term" value="F:DNA-binding transcription factor activity"/>
    <property type="evidence" value="ECO:0007669"/>
    <property type="project" value="InterPro"/>
</dbReference>
<dbReference type="AlphaFoldDB" id="A0A7D3XZR1"/>
<dbReference type="PRINTS" id="PR00035">
    <property type="entry name" value="HTHGNTR"/>
</dbReference>
<dbReference type="Gene3D" id="1.10.10.10">
    <property type="entry name" value="Winged helix-like DNA-binding domain superfamily/Winged helix DNA-binding domain"/>
    <property type="match status" value="1"/>
</dbReference>
<dbReference type="Proteomes" id="UP000503088">
    <property type="component" value="Chromosome"/>
</dbReference>
<evidence type="ECO:0000256" key="2">
    <source>
        <dbReference type="ARBA" id="ARBA00023125"/>
    </source>
</evidence>
<dbReference type="GO" id="GO:0045892">
    <property type="term" value="P:negative regulation of DNA-templated transcription"/>
    <property type="evidence" value="ECO:0007669"/>
    <property type="project" value="TreeGrafter"/>
</dbReference>
<proteinExistence type="predicted"/>
<dbReference type="PANTHER" id="PTHR44846:SF1">
    <property type="entry name" value="MANNOSYL-D-GLYCERATE TRANSPORT_METABOLISM SYSTEM REPRESSOR MNGR-RELATED"/>
    <property type="match status" value="1"/>
</dbReference>
<dbReference type="InterPro" id="IPR028978">
    <property type="entry name" value="Chorismate_lyase_/UTRA_dom_sf"/>
</dbReference>
<reference evidence="5 6" key="1">
    <citation type="submission" date="2020-01" db="EMBL/GenBank/DDBJ databases">
        <authorList>
            <person name="Gulvik C.A."/>
            <person name="Batra D.G."/>
        </authorList>
    </citation>
    <scope>NUCLEOTIDE SEQUENCE [LARGE SCALE GENOMIC DNA]</scope>
    <source>
        <strain evidence="5 6">W9323</strain>
    </source>
</reference>
<dbReference type="InterPro" id="IPR011663">
    <property type="entry name" value="UTRA"/>
</dbReference>
<dbReference type="PANTHER" id="PTHR44846">
    <property type="entry name" value="MANNOSYL-D-GLYCERATE TRANSPORT/METABOLISM SYSTEM REPRESSOR MNGR-RELATED"/>
    <property type="match status" value="1"/>
</dbReference>